<feature type="region of interest" description="Disordered" evidence="1">
    <location>
        <begin position="736"/>
        <end position="796"/>
    </location>
</feature>
<organism evidence="2 3">
    <name type="scientific">Fusarium heterosporum</name>
    <dbReference type="NCBI Taxonomy" id="42747"/>
    <lineage>
        <taxon>Eukaryota</taxon>
        <taxon>Fungi</taxon>
        <taxon>Dikarya</taxon>
        <taxon>Ascomycota</taxon>
        <taxon>Pezizomycotina</taxon>
        <taxon>Sordariomycetes</taxon>
        <taxon>Hypocreomycetidae</taxon>
        <taxon>Hypocreales</taxon>
        <taxon>Nectriaceae</taxon>
        <taxon>Fusarium</taxon>
        <taxon>Fusarium heterosporum species complex</taxon>
    </lineage>
</organism>
<feature type="compositionally biased region" description="Polar residues" evidence="1">
    <location>
        <begin position="326"/>
        <end position="347"/>
    </location>
</feature>
<feature type="compositionally biased region" description="Polar residues" evidence="1">
    <location>
        <begin position="167"/>
        <end position="184"/>
    </location>
</feature>
<feature type="region of interest" description="Disordered" evidence="1">
    <location>
        <begin position="836"/>
        <end position="873"/>
    </location>
</feature>
<name>A0A8H5THW5_FUSHE</name>
<evidence type="ECO:0000313" key="3">
    <source>
        <dbReference type="Proteomes" id="UP000567885"/>
    </source>
</evidence>
<proteinExistence type="predicted"/>
<comment type="caution">
    <text evidence="2">The sequence shown here is derived from an EMBL/GenBank/DDBJ whole genome shotgun (WGS) entry which is preliminary data.</text>
</comment>
<feature type="compositionally biased region" description="Polar residues" evidence="1">
    <location>
        <begin position="405"/>
        <end position="420"/>
    </location>
</feature>
<feature type="compositionally biased region" description="Basic residues" evidence="1">
    <location>
        <begin position="449"/>
        <end position="462"/>
    </location>
</feature>
<reference evidence="2 3" key="1">
    <citation type="submission" date="2020-05" db="EMBL/GenBank/DDBJ databases">
        <title>Identification and distribution of gene clusters putatively required for synthesis of sphingolipid metabolism inhibitors in phylogenetically diverse species of the filamentous fungus Fusarium.</title>
        <authorList>
            <person name="Kim H.-S."/>
            <person name="Busman M."/>
            <person name="Brown D.W."/>
            <person name="Divon H."/>
            <person name="Uhlig S."/>
            <person name="Proctor R.H."/>
        </authorList>
    </citation>
    <scope>NUCLEOTIDE SEQUENCE [LARGE SCALE GENOMIC DNA]</scope>
    <source>
        <strain evidence="2 3">NRRL 20693</strain>
    </source>
</reference>
<dbReference type="Proteomes" id="UP000567885">
    <property type="component" value="Unassembled WGS sequence"/>
</dbReference>
<protein>
    <submittedName>
        <fullName evidence="2">Cell wall proline rich protein</fullName>
    </submittedName>
</protein>
<sequence length="945" mass="101852">MATAIGPERLSGPSPGSAFDSPANRFAASMKSFNTPQSLDSKDQVDEPPPNPPFVFPAQAPGSVSAPSSFSRATGRRPMSAIETPNFSFGFPAENAERNSRSALPDFNFNPGAMLSPDRENNFLLTPPISPHSPRNGASTQRPGGHGHRRGGSEFVGGRLREGNSIAIMSTSPTKSESGLVTPTFQPPKRGHRRGISGAISTNDLPILQPPVFDAFDRGNSAPTSPTEFGHPNSEASHQLAEKIAPKPDVTSNTEGPKGSEEDVSNSSPNGSLKQSKARVGFSDTLEFIPRPLSLVSNETSSTVTARPGHSLSGSISSIVSASYSGRDSPSPLSQTPTVEISDSRPSTAGAILERTHEMDNTPSSPRRRNSIPMLLNFADPPKVEDAEPSPTRKRWSFFGREPSAGNTSPNKVRPQSSGSIDLLAKVTAVSGLKPNMTGEDTDATPVKSKSKKGKKKKKKVKGWAGAILPRKTKSHSKRSKSEGSCPPTPPTMSISRYEGEDQMYGEPELLDVSTPTLTVTESPDLPQEDEKPKRSTDESSYPMIDLDAALGPFNTPLPLNPEWEAAQRAAGGLGKRRLHSAQGMKGFSGPGMHYHRRAESAPDLPPFDAGRAGMHRYNSSSTMADVFEEDEEDDDDDDNARSGSTDSSSDEESDSDSDATPPAGRARDPLRDSQDKLSIHSSSQSMKRTTSNLSDKDQIPAASIRVERSRSSLHEDPIAEELPSVIFRSPFMPVERSDATDSAPSSLKRFSGHNDLSPVDVSPLQLPSPANAPNSPYAMSYSSSFPSPRSPMSVDVQRISTAPSSVADENNFRSLLLMGEPGPEVRVSVDYDIPSLTSSNSTMTRESMFLPSQRHSQPMLREPRPVSVSSAAFGRRRSSLASLSRLISSSHGERSKLSMEVTLDNDDNNKKVKSSRTKKLGRIMQFWKPTKEKDTIKEREGEAK</sequence>
<evidence type="ECO:0000313" key="2">
    <source>
        <dbReference type="EMBL" id="KAF5669823.1"/>
    </source>
</evidence>
<feature type="compositionally biased region" description="Basic and acidic residues" evidence="1">
    <location>
        <begin position="529"/>
        <end position="538"/>
    </location>
</feature>
<feature type="compositionally biased region" description="Basic and acidic residues" evidence="1">
    <location>
        <begin position="666"/>
        <end position="679"/>
    </location>
</feature>
<feature type="compositionally biased region" description="Acidic residues" evidence="1">
    <location>
        <begin position="649"/>
        <end position="658"/>
    </location>
</feature>
<dbReference type="AlphaFoldDB" id="A0A8H5THW5"/>
<feature type="compositionally biased region" description="Polar residues" evidence="1">
    <location>
        <begin position="680"/>
        <end position="694"/>
    </location>
</feature>
<feature type="compositionally biased region" description="Polar residues" evidence="1">
    <location>
        <begin position="295"/>
        <end position="305"/>
    </location>
</feature>
<feature type="compositionally biased region" description="Polar residues" evidence="1">
    <location>
        <begin position="836"/>
        <end position="846"/>
    </location>
</feature>
<evidence type="ECO:0000256" key="1">
    <source>
        <dbReference type="SAM" id="MobiDB-lite"/>
    </source>
</evidence>
<feature type="compositionally biased region" description="Polar residues" evidence="1">
    <location>
        <begin position="265"/>
        <end position="275"/>
    </location>
</feature>
<feature type="compositionally biased region" description="Low complexity" evidence="1">
    <location>
        <begin position="768"/>
        <end position="794"/>
    </location>
</feature>
<feature type="region of interest" description="Disordered" evidence="1">
    <location>
        <begin position="569"/>
        <end position="724"/>
    </location>
</feature>
<keyword evidence="3" id="KW-1185">Reference proteome</keyword>
<feature type="compositionally biased region" description="Low complexity" evidence="1">
    <location>
        <begin position="311"/>
        <end position="325"/>
    </location>
</feature>
<feature type="compositionally biased region" description="Acidic residues" evidence="1">
    <location>
        <begin position="627"/>
        <end position="639"/>
    </location>
</feature>
<feature type="compositionally biased region" description="Basic and acidic residues" evidence="1">
    <location>
        <begin position="706"/>
        <end position="718"/>
    </location>
</feature>
<gene>
    <name evidence="2" type="ORF">FHETE_4811</name>
</gene>
<dbReference type="EMBL" id="JAAGWQ010000080">
    <property type="protein sequence ID" value="KAF5669823.1"/>
    <property type="molecule type" value="Genomic_DNA"/>
</dbReference>
<dbReference type="OrthoDB" id="5406427at2759"/>
<accession>A0A8H5THW5</accession>
<feature type="region of interest" description="Disordered" evidence="1">
    <location>
        <begin position="1"/>
        <end position="556"/>
    </location>
</feature>